<protein>
    <submittedName>
        <fullName evidence="1">Uncharacterized protein</fullName>
    </submittedName>
</protein>
<accession>A0ACC1D6X5</accession>
<organism evidence="1 2">
    <name type="scientific">Dendrolimus kikuchii</name>
    <dbReference type="NCBI Taxonomy" id="765133"/>
    <lineage>
        <taxon>Eukaryota</taxon>
        <taxon>Metazoa</taxon>
        <taxon>Ecdysozoa</taxon>
        <taxon>Arthropoda</taxon>
        <taxon>Hexapoda</taxon>
        <taxon>Insecta</taxon>
        <taxon>Pterygota</taxon>
        <taxon>Neoptera</taxon>
        <taxon>Endopterygota</taxon>
        <taxon>Lepidoptera</taxon>
        <taxon>Glossata</taxon>
        <taxon>Ditrysia</taxon>
        <taxon>Bombycoidea</taxon>
        <taxon>Lasiocampidae</taxon>
        <taxon>Dendrolimus</taxon>
    </lineage>
</organism>
<gene>
    <name evidence="1" type="ORF">K1T71_005283</name>
</gene>
<reference evidence="1 2" key="1">
    <citation type="journal article" date="2021" name="Front. Genet.">
        <title>Chromosome-Level Genome Assembly Reveals Significant Gene Expansion in the Toll and IMD Signaling Pathways of Dendrolimus kikuchii.</title>
        <authorList>
            <person name="Zhou J."/>
            <person name="Wu P."/>
            <person name="Xiong Z."/>
            <person name="Liu N."/>
            <person name="Zhao N."/>
            <person name="Ji M."/>
            <person name="Qiu Y."/>
            <person name="Yang B."/>
        </authorList>
    </citation>
    <scope>NUCLEOTIDE SEQUENCE [LARGE SCALE GENOMIC DNA]</scope>
    <source>
        <strain evidence="1">Ann1</strain>
    </source>
</reference>
<evidence type="ECO:0000313" key="1">
    <source>
        <dbReference type="EMBL" id="KAJ0179571.1"/>
    </source>
</evidence>
<sequence>MLVLVTVSRKRSDGFNSLFVMRLLMTNSMLLAALRPRSTSQNSVEDSERSSMSGMTGTVTRVSSVVGGDAELPCDTRPPMRNDSLLLVVWYRDDNPVYSYDTRVMGPTAHWADEAFTDRAHWFSQPSSGLRVHGVQARDRAVYRCRVDYQISPTRNYRIALDVVELPSKPVIFDEYGKEISGTAGPYNEGSDFKLICTVNGGVPTPRIQWLQGDTVLSTLGASELQASRLVRSLTLVIGNASRTHQSAVYTCTADNTLLAQPQKSSVRVDLYLRPLTVEILSREHPLSVGSKTELWCRSTGARPPATVSWWLDGKKLESITKQSVQDANETQSLLQWTPLKEHNKKLLICRAEHPRFNQSTIESKLMLNVYYVPVTAMHLGAKMNPNDIEEGDDVYFECDVDANPPAYKVVWEHNNVLLTHNLANGVILTGNTNLALRNISRHQAGKYTCTASNVEGDGKSPPLHMQIMYKPLCRKREMKIIGAALQEPSQVVCEVDAFPPPSTFEWTLNNSAGSIKVDPDRFTVEGKEGRSVLTYVPVADVDYGTLSCHAANLAGQQAAPCLYTLLPATRPDQPTNCTVYNLTDDSLDMICVPGYEGGLHCVYIAEVWANEGLVVNASNAGAMWNLRRLGAKRQLRIVVYAANARGRSEHVSFTVETAPRLSPRTEAQEAWEVNWAMGGVIGAAITIAIVLCMALIITKLRQRSRDYEVTLPTLKNQKVVMPKRNSQLGVDDRNPDLIPLSKGVSECPPDPPLYSVVASEPKNSSSVQSLARMHSSTPVSPHTPFPDSQSESGRSILNGAVRSHREVVTTRTPLLAAHQESCV</sequence>
<dbReference type="EMBL" id="CM034394">
    <property type="protein sequence ID" value="KAJ0179571.1"/>
    <property type="molecule type" value="Genomic_DNA"/>
</dbReference>
<proteinExistence type="predicted"/>
<evidence type="ECO:0000313" key="2">
    <source>
        <dbReference type="Proteomes" id="UP000824533"/>
    </source>
</evidence>
<keyword evidence="2" id="KW-1185">Reference proteome</keyword>
<name>A0ACC1D6X5_9NEOP</name>
<comment type="caution">
    <text evidence="1">The sequence shown here is derived from an EMBL/GenBank/DDBJ whole genome shotgun (WGS) entry which is preliminary data.</text>
</comment>
<dbReference type="Proteomes" id="UP000824533">
    <property type="component" value="Linkage Group LG08"/>
</dbReference>